<feature type="domain" description="Carboxymuconolactone decarboxylase-like" evidence="1">
    <location>
        <begin position="157"/>
        <end position="240"/>
    </location>
</feature>
<sequence>MATGLTVTAGVTATTTIKPLDYDNTVLSKTTPNLAHYTNTLVNQTLWNRNDLSRRDRSLVTVAALVAMGKSEQISAPVTYGLQHGLTPTELNETLLQLAFYCGWPNVLPAVRVLERIYQQRQIIPAADGDEKSLILDATAEAARLKVVNDTVRPYVPGLADDTDQILFGELWRRPQLTPRDRSLVTMAALLAMGQAQQLGYHLNRAMDNGLTAKEAGGVVSHLAYYIGWPRAFSAVTVVRDVQQKRATPSK</sequence>
<protein>
    <submittedName>
        <fullName evidence="2">Carboxymuconolactone decarboxylase family protein</fullName>
    </submittedName>
</protein>
<reference evidence="2 3" key="1">
    <citation type="submission" date="2021-04" db="EMBL/GenBank/DDBJ databases">
        <title>Novel species identification of genus Shewanella.</title>
        <authorList>
            <person name="Liu G."/>
        </authorList>
    </citation>
    <scope>NUCLEOTIDE SEQUENCE [LARGE SCALE GENOMIC DNA]</scope>
    <source>
        <strain evidence="2 3">FJAT-54481</strain>
    </source>
</reference>
<dbReference type="PANTHER" id="PTHR33570:SF9">
    <property type="entry name" value="BLL4600 PROTEIN"/>
    <property type="match status" value="1"/>
</dbReference>
<evidence type="ECO:0000313" key="3">
    <source>
        <dbReference type="Proteomes" id="UP000679575"/>
    </source>
</evidence>
<dbReference type="Pfam" id="PF02627">
    <property type="entry name" value="CMD"/>
    <property type="match status" value="2"/>
</dbReference>
<dbReference type="InterPro" id="IPR003779">
    <property type="entry name" value="CMD-like"/>
</dbReference>
<evidence type="ECO:0000259" key="1">
    <source>
        <dbReference type="Pfam" id="PF02627"/>
    </source>
</evidence>
<dbReference type="InterPro" id="IPR029032">
    <property type="entry name" value="AhpD-like"/>
</dbReference>
<gene>
    <name evidence="2" type="ORF">KDN34_13325</name>
</gene>
<accession>A0ABX7YRD0</accession>
<dbReference type="PANTHER" id="PTHR33570">
    <property type="entry name" value="4-CARBOXYMUCONOLACTONE DECARBOXYLASE FAMILY PROTEIN"/>
    <property type="match status" value="1"/>
</dbReference>
<proteinExistence type="predicted"/>
<dbReference type="SUPFAM" id="SSF69118">
    <property type="entry name" value="AhpD-like"/>
    <property type="match status" value="1"/>
</dbReference>
<organism evidence="2 3">
    <name type="scientific">Shewanella yunxiaonensis</name>
    <dbReference type="NCBI Taxonomy" id="2829809"/>
    <lineage>
        <taxon>Bacteria</taxon>
        <taxon>Pseudomonadati</taxon>
        <taxon>Pseudomonadota</taxon>
        <taxon>Gammaproteobacteria</taxon>
        <taxon>Alteromonadales</taxon>
        <taxon>Shewanellaceae</taxon>
        <taxon>Shewanella</taxon>
    </lineage>
</organism>
<keyword evidence="3" id="KW-1185">Reference proteome</keyword>
<dbReference type="EMBL" id="CP073587">
    <property type="protein sequence ID" value="QUN05174.1"/>
    <property type="molecule type" value="Genomic_DNA"/>
</dbReference>
<dbReference type="Gene3D" id="1.20.1290.10">
    <property type="entry name" value="AhpD-like"/>
    <property type="match status" value="1"/>
</dbReference>
<name>A0ABX7YRD0_9GAMM</name>
<dbReference type="InterPro" id="IPR052512">
    <property type="entry name" value="4CMD/NDH-1_regulator"/>
</dbReference>
<dbReference type="Proteomes" id="UP000679575">
    <property type="component" value="Chromosome"/>
</dbReference>
<feature type="domain" description="Carboxymuconolactone decarboxylase-like" evidence="1">
    <location>
        <begin position="32"/>
        <end position="115"/>
    </location>
</feature>
<evidence type="ECO:0000313" key="2">
    <source>
        <dbReference type="EMBL" id="QUN05174.1"/>
    </source>
</evidence>
<dbReference type="RefSeq" id="WP_212594209.1">
    <property type="nucleotide sequence ID" value="NZ_CP073587.1"/>
</dbReference>